<keyword evidence="1" id="KW-0812">Transmembrane</keyword>
<gene>
    <name evidence="2" type="ORF">JM93_03029</name>
</gene>
<comment type="caution">
    <text evidence="2">The sequence shown here is derived from an EMBL/GenBank/DDBJ whole genome shotgun (WGS) entry which is preliminary data.</text>
</comment>
<keyword evidence="1" id="KW-0472">Membrane</keyword>
<dbReference type="EMBL" id="VLLF01000007">
    <property type="protein sequence ID" value="TWI84695.1"/>
    <property type="molecule type" value="Genomic_DNA"/>
</dbReference>
<evidence type="ECO:0000313" key="2">
    <source>
        <dbReference type="EMBL" id="TWI84695.1"/>
    </source>
</evidence>
<keyword evidence="1" id="KW-1133">Transmembrane helix</keyword>
<sequence length="55" mass="5849">MAKRKNDHTEENLVFVPDAPAPLDGSRGLRENLLLWSGVGLVFIAGSMVLTAALG</sequence>
<evidence type="ECO:0000256" key="1">
    <source>
        <dbReference type="SAM" id="Phobius"/>
    </source>
</evidence>
<dbReference type="RefSeq" id="WP_155197384.1">
    <property type="nucleotide sequence ID" value="NZ_SMLY01000054.1"/>
</dbReference>
<organism evidence="2 3">
    <name type="scientific">Roseibium hamelinense</name>
    <dbReference type="NCBI Taxonomy" id="150831"/>
    <lineage>
        <taxon>Bacteria</taxon>
        <taxon>Pseudomonadati</taxon>
        <taxon>Pseudomonadota</taxon>
        <taxon>Alphaproteobacteria</taxon>
        <taxon>Hyphomicrobiales</taxon>
        <taxon>Stappiaceae</taxon>
        <taxon>Roseibium</taxon>
    </lineage>
</organism>
<keyword evidence="3" id="KW-1185">Reference proteome</keyword>
<evidence type="ECO:0000313" key="3">
    <source>
        <dbReference type="Proteomes" id="UP000320593"/>
    </source>
</evidence>
<dbReference type="AlphaFoldDB" id="A0A562STU2"/>
<feature type="transmembrane region" description="Helical" evidence="1">
    <location>
        <begin position="33"/>
        <end position="54"/>
    </location>
</feature>
<reference evidence="2 3" key="1">
    <citation type="submission" date="2019-07" db="EMBL/GenBank/DDBJ databases">
        <title>Genomic Encyclopedia of Archaeal and Bacterial Type Strains, Phase II (KMG-II): from individual species to whole genera.</title>
        <authorList>
            <person name="Goeker M."/>
        </authorList>
    </citation>
    <scope>NUCLEOTIDE SEQUENCE [LARGE SCALE GENOMIC DNA]</scope>
    <source>
        <strain evidence="2 3">ATCC BAA-252</strain>
    </source>
</reference>
<dbReference type="Proteomes" id="UP000320593">
    <property type="component" value="Unassembled WGS sequence"/>
</dbReference>
<protein>
    <submittedName>
        <fullName evidence="2">Uncharacterized protein</fullName>
    </submittedName>
</protein>
<accession>A0A562STU2</accession>
<proteinExistence type="predicted"/>
<name>A0A562STU2_9HYPH</name>